<dbReference type="EMBL" id="CAJVPS010000998">
    <property type="protein sequence ID" value="CAG8519336.1"/>
    <property type="molecule type" value="Genomic_DNA"/>
</dbReference>
<gene>
    <name evidence="2" type="ORF">ALEPTO_LOCUS4382</name>
</gene>
<reference evidence="2" key="1">
    <citation type="submission" date="2021-06" db="EMBL/GenBank/DDBJ databases">
        <authorList>
            <person name="Kallberg Y."/>
            <person name="Tangrot J."/>
            <person name="Rosling A."/>
        </authorList>
    </citation>
    <scope>NUCLEOTIDE SEQUENCE</scope>
    <source>
        <strain evidence="2">FL130A</strain>
    </source>
</reference>
<feature type="region of interest" description="Disordered" evidence="1">
    <location>
        <begin position="106"/>
        <end position="139"/>
    </location>
</feature>
<dbReference type="Gene3D" id="1.10.30.10">
    <property type="entry name" value="High mobility group box domain"/>
    <property type="match status" value="1"/>
</dbReference>
<feature type="compositionally biased region" description="Basic and acidic residues" evidence="1">
    <location>
        <begin position="116"/>
        <end position="127"/>
    </location>
</feature>
<organism evidence="2 3">
    <name type="scientific">Ambispora leptoticha</name>
    <dbReference type="NCBI Taxonomy" id="144679"/>
    <lineage>
        <taxon>Eukaryota</taxon>
        <taxon>Fungi</taxon>
        <taxon>Fungi incertae sedis</taxon>
        <taxon>Mucoromycota</taxon>
        <taxon>Glomeromycotina</taxon>
        <taxon>Glomeromycetes</taxon>
        <taxon>Archaeosporales</taxon>
        <taxon>Ambisporaceae</taxon>
        <taxon>Ambispora</taxon>
    </lineage>
</organism>
<evidence type="ECO:0000313" key="3">
    <source>
        <dbReference type="Proteomes" id="UP000789508"/>
    </source>
</evidence>
<evidence type="ECO:0000256" key="1">
    <source>
        <dbReference type="SAM" id="MobiDB-lite"/>
    </source>
</evidence>
<dbReference type="InterPro" id="IPR036910">
    <property type="entry name" value="HMG_box_dom_sf"/>
</dbReference>
<protein>
    <submittedName>
        <fullName evidence="2">4920_t:CDS:1</fullName>
    </submittedName>
</protein>
<evidence type="ECO:0000313" key="2">
    <source>
        <dbReference type="EMBL" id="CAG8519336.1"/>
    </source>
</evidence>
<sequence length="157" mass="18031">MAKSRFDISNPKISANKLVQEYISKEGCHNAPNAFIIYRILLTKELHAAGRNLQAADISQLASENWDKVDKKVYQDASESIRRHAKKNTKTKVRNFSIMTPDFFKKPIKKSKKPRREGSEPKPREEGTPSNIEGITSNILHNDQWFENDPLAFKTDF</sequence>
<accession>A0A9N9A4E0</accession>
<dbReference type="Proteomes" id="UP000789508">
    <property type="component" value="Unassembled WGS sequence"/>
</dbReference>
<dbReference type="AlphaFoldDB" id="A0A9N9A4E0"/>
<feature type="compositionally biased region" description="Polar residues" evidence="1">
    <location>
        <begin position="128"/>
        <end position="139"/>
    </location>
</feature>
<proteinExistence type="predicted"/>
<keyword evidence="3" id="KW-1185">Reference proteome</keyword>
<comment type="caution">
    <text evidence="2">The sequence shown here is derived from an EMBL/GenBank/DDBJ whole genome shotgun (WGS) entry which is preliminary data.</text>
</comment>
<name>A0A9N9A4E0_9GLOM</name>
<feature type="compositionally biased region" description="Basic residues" evidence="1">
    <location>
        <begin position="106"/>
        <end position="115"/>
    </location>
</feature>
<dbReference type="SUPFAM" id="SSF47095">
    <property type="entry name" value="HMG-box"/>
    <property type="match status" value="1"/>
</dbReference>